<evidence type="ECO:0000313" key="8">
    <source>
        <dbReference type="EMBL" id="KAL3787495.1"/>
    </source>
</evidence>
<dbReference type="InterPro" id="IPR000232">
    <property type="entry name" value="HSF_DNA-bd"/>
</dbReference>
<keyword evidence="9" id="KW-1185">Reference proteome</keyword>
<feature type="compositionally biased region" description="Low complexity" evidence="6">
    <location>
        <begin position="110"/>
        <end position="121"/>
    </location>
</feature>
<feature type="domain" description="HSF-type DNA-binding" evidence="7">
    <location>
        <begin position="123"/>
        <end position="219"/>
    </location>
</feature>
<evidence type="ECO:0000313" key="9">
    <source>
        <dbReference type="Proteomes" id="UP001530400"/>
    </source>
</evidence>
<proteinExistence type="inferred from homology"/>
<dbReference type="EMBL" id="JALLPJ020000609">
    <property type="protein sequence ID" value="KAL3787495.1"/>
    <property type="molecule type" value="Genomic_DNA"/>
</dbReference>
<evidence type="ECO:0000256" key="3">
    <source>
        <dbReference type="ARBA" id="ARBA00023242"/>
    </source>
</evidence>
<dbReference type="SUPFAM" id="SSF46785">
    <property type="entry name" value="Winged helix' DNA-binding domain"/>
    <property type="match status" value="1"/>
</dbReference>
<feature type="coiled-coil region" evidence="5">
    <location>
        <begin position="348"/>
        <end position="375"/>
    </location>
</feature>
<protein>
    <recommendedName>
        <fullName evidence="7">HSF-type DNA-binding domain-containing protein</fullName>
    </recommendedName>
</protein>
<comment type="similarity">
    <text evidence="4">Belongs to the HSF family.</text>
</comment>
<evidence type="ECO:0000256" key="2">
    <source>
        <dbReference type="ARBA" id="ARBA00023125"/>
    </source>
</evidence>
<dbReference type="FunFam" id="1.10.10.10:FF:000479">
    <property type="entry name" value="Predicted protein"/>
    <property type="match status" value="1"/>
</dbReference>
<dbReference type="PANTHER" id="PTHR10015">
    <property type="entry name" value="HEAT SHOCK TRANSCRIPTION FACTOR"/>
    <property type="match status" value="1"/>
</dbReference>
<comment type="caution">
    <text evidence="8">The sequence shown here is derived from an EMBL/GenBank/DDBJ whole genome shotgun (WGS) entry which is preliminary data.</text>
</comment>
<organism evidence="8 9">
    <name type="scientific">Cyclotella atomus</name>
    <dbReference type="NCBI Taxonomy" id="382360"/>
    <lineage>
        <taxon>Eukaryota</taxon>
        <taxon>Sar</taxon>
        <taxon>Stramenopiles</taxon>
        <taxon>Ochrophyta</taxon>
        <taxon>Bacillariophyta</taxon>
        <taxon>Coscinodiscophyceae</taxon>
        <taxon>Thalassiosirophycidae</taxon>
        <taxon>Stephanodiscales</taxon>
        <taxon>Stephanodiscaceae</taxon>
        <taxon>Cyclotella</taxon>
    </lineage>
</organism>
<dbReference type="GO" id="GO:0003677">
    <property type="term" value="F:DNA binding"/>
    <property type="evidence" value="ECO:0007669"/>
    <property type="project" value="UniProtKB-KW"/>
</dbReference>
<accession>A0ABD3PH89</accession>
<evidence type="ECO:0000256" key="5">
    <source>
        <dbReference type="SAM" id="Coils"/>
    </source>
</evidence>
<dbReference type="Gene3D" id="1.10.10.10">
    <property type="entry name" value="Winged helix-like DNA-binding domain superfamily/Winged helix DNA-binding domain"/>
    <property type="match status" value="1"/>
</dbReference>
<dbReference type="InterPro" id="IPR036390">
    <property type="entry name" value="WH_DNA-bd_sf"/>
</dbReference>
<evidence type="ECO:0000259" key="7">
    <source>
        <dbReference type="SMART" id="SM00415"/>
    </source>
</evidence>
<keyword evidence="2" id="KW-0238">DNA-binding</keyword>
<dbReference type="AlphaFoldDB" id="A0ABD3PH89"/>
<dbReference type="Pfam" id="PF00447">
    <property type="entry name" value="HSF_DNA-bind"/>
    <property type="match status" value="1"/>
</dbReference>
<feature type="region of interest" description="Disordered" evidence="6">
    <location>
        <begin position="78"/>
        <end position="121"/>
    </location>
</feature>
<keyword evidence="3" id="KW-0539">Nucleus</keyword>
<evidence type="ECO:0000256" key="4">
    <source>
        <dbReference type="RuleBase" id="RU004020"/>
    </source>
</evidence>
<gene>
    <name evidence="8" type="ORF">ACHAWO_003445</name>
</gene>
<dbReference type="PANTHER" id="PTHR10015:SF206">
    <property type="entry name" value="HSF-TYPE DNA-BINDING DOMAIN-CONTAINING PROTEIN"/>
    <property type="match status" value="1"/>
</dbReference>
<dbReference type="SMART" id="SM00415">
    <property type="entry name" value="HSF"/>
    <property type="match status" value="1"/>
</dbReference>
<evidence type="ECO:0000256" key="6">
    <source>
        <dbReference type="SAM" id="MobiDB-lite"/>
    </source>
</evidence>
<dbReference type="GO" id="GO:0005634">
    <property type="term" value="C:nucleus"/>
    <property type="evidence" value="ECO:0007669"/>
    <property type="project" value="UniProtKB-SubCell"/>
</dbReference>
<dbReference type="Proteomes" id="UP001530400">
    <property type="component" value="Unassembled WGS sequence"/>
</dbReference>
<keyword evidence="5" id="KW-0175">Coiled coil</keyword>
<name>A0ABD3PH89_9STRA</name>
<dbReference type="InterPro" id="IPR036388">
    <property type="entry name" value="WH-like_DNA-bd_sf"/>
</dbReference>
<evidence type="ECO:0000256" key="1">
    <source>
        <dbReference type="ARBA" id="ARBA00004123"/>
    </source>
</evidence>
<reference evidence="8 9" key="1">
    <citation type="submission" date="2024-10" db="EMBL/GenBank/DDBJ databases">
        <title>Updated reference genomes for cyclostephanoid diatoms.</title>
        <authorList>
            <person name="Roberts W.R."/>
            <person name="Alverson A.J."/>
        </authorList>
    </citation>
    <scope>NUCLEOTIDE SEQUENCE [LARGE SCALE GENOMIC DNA]</scope>
    <source>
        <strain evidence="8 9">AJA010-31</strain>
    </source>
</reference>
<dbReference type="PRINTS" id="PR00056">
    <property type="entry name" value="HSFDOMAIN"/>
</dbReference>
<comment type="subcellular location">
    <subcellularLocation>
        <location evidence="1">Nucleus</location>
    </subcellularLocation>
</comment>
<sequence>MNASRIDPLALLASEAEARSTAEKNNSISENNLFDMARQPAASSNSLGAPTIHSHHMNARPVSYPIMVETQQQQHAMPMGREDNGKPFHRGAHQPTPSPTAIPGSELRPSRGTSTARSSASKLKPSFALKMHAILSDPNCRSTITWLPSGKAFVILNRDVFVRKCLPKYFREAKFESFSRRLKRWGFQKIYMTGASQSVYSHELFQQGRLDMCKLMNGNGKPCAKYDVKMLEQSMNSTAEQEVAELKKLAKQADATDAGKADPNHPVMRVEPTQMPHQSFSRPPHYMTTYSRPVEHVVLHPHVLHPAQLMPSYDYQRHQASSSASVHLIPFQTQTYAMSRMGYDGNMRSGREQDMSRLEKDISQCEEQLLLLHRMRALKERYYGLR</sequence>